<evidence type="ECO:0000313" key="2">
    <source>
        <dbReference type="EMBL" id="SIR53255.1"/>
    </source>
</evidence>
<sequence>MNLTEQRELFWPSGDTPSGVMFAVVDAARDPKIPDYLTALGTADTCQCLWQGDLFLRAGDTAPYLVRLDRDATLTRILMIEGAGKGWMLPLRTEVPFETLRSHCRRFPDAQLPDGRIVLFRWYDSRVLHDLLPALDPEECRSLFGPITTLWTENPAGDLVAYQAPPPGSTIALPPGLFPIRPTVMDAMTHREQRTMDQRIATFLQKELPEKTRSIEPPRLLAWVGRMRGRAAPYGVISERGLMKWMLLGVFLGQDFDEQPVFRSVLESPDIQGMGDERIETIFRAITARTVWD</sequence>
<keyword evidence="3" id="KW-1185">Reference proteome</keyword>
<reference evidence="2 3" key="1">
    <citation type="submission" date="2017-01" db="EMBL/GenBank/DDBJ databases">
        <authorList>
            <person name="Varghese N."/>
            <person name="Submissions S."/>
        </authorList>
    </citation>
    <scope>NUCLEOTIDE SEQUENCE [LARGE SCALE GENOMIC DNA]</scope>
    <source>
        <strain evidence="2 3">ATCC 35905</strain>
    </source>
</reference>
<organism evidence="2 3">
    <name type="scientific">Acidiphilium rubrum</name>
    <dbReference type="NCBI Taxonomy" id="526"/>
    <lineage>
        <taxon>Bacteria</taxon>
        <taxon>Pseudomonadati</taxon>
        <taxon>Pseudomonadota</taxon>
        <taxon>Alphaproteobacteria</taxon>
        <taxon>Acetobacterales</taxon>
        <taxon>Acidocellaceae</taxon>
        <taxon>Acidiphilium</taxon>
    </lineage>
</organism>
<dbReference type="RefSeq" id="WP_051657666.1">
    <property type="nucleotide sequence ID" value="NZ_FTNE01000048.1"/>
</dbReference>
<proteinExistence type="predicted"/>
<protein>
    <recommendedName>
        <fullName evidence="1">DUF4123 domain-containing protein</fullName>
    </recommendedName>
</protein>
<dbReference type="Pfam" id="PF13503">
    <property type="entry name" value="DUF4123"/>
    <property type="match status" value="1"/>
</dbReference>
<dbReference type="AlphaFoldDB" id="A0A8G2CP05"/>
<evidence type="ECO:0000313" key="3">
    <source>
        <dbReference type="Proteomes" id="UP000186308"/>
    </source>
</evidence>
<dbReference type="EMBL" id="FTNE01000048">
    <property type="protein sequence ID" value="SIR53255.1"/>
    <property type="molecule type" value="Genomic_DNA"/>
</dbReference>
<gene>
    <name evidence="2" type="ORF">SAMN05421828_1484</name>
</gene>
<dbReference type="InterPro" id="IPR025391">
    <property type="entry name" value="DUF4123"/>
</dbReference>
<dbReference type="Proteomes" id="UP000186308">
    <property type="component" value="Unassembled WGS sequence"/>
</dbReference>
<evidence type="ECO:0000259" key="1">
    <source>
        <dbReference type="Pfam" id="PF13503"/>
    </source>
</evidence>
<accession>A0A8G2CP05</accession>
<name>A0A8G2CP05_ACIRU</name>
<comment type="caution">
    <text evidence="2">The sequence shown here is derived from an EMBL/GenBank/DDBJ whole genome shotgun (WGS) entry which is preliminary data.</text>
</comment>
<feature type="domain" description="DUF4123" evidence="1">
    <location>
        <begin position="22"/>
        <end position="140"/>
    </location>
</feature>